<evidence type="ECO:0000256" key="17">
    <source>
        <dbReference type="PIRSR" id="PIRSR038885-2"/>
    </source>
</evidence>
<organism evidence="21">
    <name type="scientific">Berthellina sp. TLT-2006</name>
    <dbReference type="NCBI Taxonomy" id="407122"/>
    <lineage>
        <taxon>Eukaryota</taxon>
        <taxon>Metazoa</taxon>
        <taxon>Spiralia</taxon>
        <taxon>Lophotrochozoa</taxon>
        <taxon>Mollusca</taxon>
        <taxon>Gastropoda</taxon>
        <taxon>Heterobranchia</taxon>
        <taxon>Euthyneura</taxon>
        <taxon>Nudipleura</taxon>
        <taxon>Pleurobranchida</taxon>
        <taxon>Pleurobranchoidea</taxon>
        <taxon>Pleurobranchidae</taxon>
        <taxon>Berthellina</taxon>
    </lineage>
</organism>
<keyword evidence="4 18" id="KW-0813">Transport</keyword>
<dbReference type="Gene3D" id="1.20.810.10">
    <property type="entry name" value="Cytochrome Bc1 Complex, Chain C"/>
    <property type="match status" value="1"/>
</dbReference>
<feature type="transmembrane region" description="Helical" evidence="18">
    <location>
        <begin position="346"/>
        <end position="371"/>
    </location>
</feature>
<dbReference type="GO" id="GO:0046872">
    <property type="term" value="F:metal ion binding"/>
    <property type="evidence" value="ECO:0007669"/>
    <property type="project" value="UniProtKB-UniRule"/>
</dbReference>
<dbReference type="SUPFAM" id="SSF81342">
    <property type="entry name" value="Transmembrane di-heme cytochromes"/>
    <property type="match status" value="1"/>
</dbReference>
<feature type="transmembrane region" description="Helical" evidence="18">
    <location>
        <begin position="136"/>
        <end position="154"/>
    </location>
</feature>
<keyword evidence="7 18" id="KW-0812">Transmembrane</keyword>
<keyword evidence="13" id="KW-0830">Ubiquinone</keyword>
<evidence type="ECO:0000256" key="15">
    <source>
        <dbReference type="ARBA" id="ARBA00023136"/>
    </source>
</evidence>
<dbReference type="Pfam" id="PF00032">
    <property type="entry name" value="Cytochrom_B_C"/>
    <property type="match status" value="1"/>
</dbReference>
<dbReference type="GO" id="GO:0006122">
    <property type="term" value="P:mitochondrial electron transport, ubiquinol to cytochrome c"/>
    <property type="evidence" value="ECO:0007669"/>
    <property type="project" value="TreeGrafter"/>
</dbReference>
<evidence type="ECO:0000256" key="11">
    <source>
        <dbReference type="ARBA" id="ARBA00022989"/>
    </source>
</evidence>
<evidence type="ECO:0000256" key="14">
    <source>
        <dbReference type="ARBA" id="ARBA00023128"/>
    </source>
</evidence>
<comment type="cofactor">
    <cofactor evidence="17">
        <name>heme</name>
        <dbReference type="ChEBI" id="CHEBI:30413"/>
    </cofactor>
    <text evidence="17">Binds 2 heme groups non-covalently.</text>
</comment>
<feature type="transmembrane region" description="Helical" evidence="18">
    <location>
        <begin position="226"/>
        <end position="246"/>
    </location>
</feature>
<dbReference type="GeneID" id="10200731"/>
<dbReference type="CDD" id="cd00284">
    <property type="entry name" value="Cytochrome_b_N"/>
    <property type="match status" value="1"/>
</dbReference>
<feature type="domain" description="Cytochrome b/b6 N-terminal region profile" evidence="19">
    <location>
        <begin position="1"/>
        <end position="205"/>
    </location>
</feature>
<evidence type="ECO:0000256" key="1">
    <source>
        <dbReference type="ARBA" id="ARBA00002566"/>
    </source>
</evidence>
<feature type="binding site" description="axial binding residue" evidence="17">
    <location>
        <position position="178"/>
    </location>
    <ligand>
        <name>heme b</name>
        <dbReference type="ChEBI" id="CHEBI:60344"/>
        <label>b562</label>
    </ligand>
    <ligandPart>
        <name>Fe</name>
        <dbReference type="ChEBI" id="CHEBI:18248"/>
    </ligandPart>
</feature>
<evidence type="ECO:0000256" key="13">
    <source>
        <dbReference type="ARBA" id="ARBA00023075"/>
    </source>
</evidence>
<keyword evidence="15 18" id="KW-0472">Membrane</keyword>
<feature type="transmembrane region" description="Helical" evidence="18">
    <location>
        <begin position="72"/>
        <end position="93"/>
    </location>
</feature>
<evidence type="ECO:0000256" key="18">
    <source>
        <dbReference type="RuleBase" id="RU362117"/>
    </source>
</evidence>
<geneLocation type="mitochondrion" evidence="21"/>
<comment type="similarity">
    <text evidence="18">Belongs to the cytochrome b family.</text>
</comment>
<dbReference type="CTD" id="4519"/>
<feature type="transmembrane region" description="Helical" evidence="18">
    <location>
        <begin position="284"/>
        <end position="304"/>
    </location>
</feature>
<evidence type="ECO:0000256" key="7">
    <source>
        <dbReference type="ARBA" id="ARBA00022692"/>
    </source>
</evidence>
<comment type="cofactor">
    <cofactor evidence="18">
        <name>heme b</name>
        <dbReference type="ChEBI" id="CHEBI:60344"/>
    </cofactor>
    <text evidence="18">Binds 2 heme groups non-covalently.</text>
</comment>
<dbReference type="GO" id="GO:0008121">
    <property type="term" value="F:quinol-cytochrome-c reductase activity"/>
    <property type="evidence" value="ECO:0007669"/>
    <property type="project" value="InterPro"/>
</dbReference>
<dbReference type="InterPro" id="IPR030689">
    <property type="entry name" value="Cytochrome_b"/>
</dbReference>
<evidence type="ECO:0000256" key="16">
    <source>
        <dbReference type="PIRSR" id="PIRSR038885-1"/>
    </source>
</evidence>
<keyword evidence="8 17" id="KW-0479">Metal-binding</keyword>
<name>E6Y136_9GAST</name>
<keyword evidence="9" id="KW-0999">Mitochondrion inner membrane</keyword>
<evidence type="ECO:0000256" key="8">
    <source>
        <dbReference type="ARBA" id="ARBA00022723"/>
    </source>
</evidence>
<dbReference type="SUPFAM" id="SSF81648">
    <property type="entry name" value="a domain/subunit of cytochrome bc1 complex (Ubiquinol-cytochrome c reductase)"/>
    <property type="match status" value="1"/>
</dbReference>
<dbReference type="InterPro" id="IPR036150">
    <property type="entry name" value="Cyt_b/b6_C_sf"/>
</dbReference>
<feature type="binding site" description="axial binding residue" evidence="17">
    <location>
        <position position="92"/>
    </location>
    <ligand>
        <name>heme b</name>
        <dbReference type="ChEBI" id="CHEBI:60344"/>
        <label>b566</label>
    </ligand>
    <ligandPart>
        <name>Fe</name>
        <dbReference type="ChEBI" id="CHEBI:18248"/>
    </ligandPart>
</feature>
<evidence type="ECO:0000256" key="6">
    <source>
        <dbReference type="ARBA" id="ARBA00022660"/>
    </source>
</evidence>
<feature type="binding site" description="axial binding residue" evidence="17">
    <location>
        <position position="192"/>
    </location>
    <ligand>
        <name>heme b</name>
        <dbReference type="ChEBI" id="CHEBI:60344"/>
        <label>b566</label>
    </ligand>
    <ligandPart>
        <name>Fe</name>
        <dbReference type="ChEBI" id="CHEBI:18248"/>
    </ligandPart>
</feature>
<dbReference type="EMBL" id="DQ991929">
    <property type="protein sequence ID" value="ABK92222.1"/>
    <property type="molecule type" value="Genomic_DNA"/>
</dbReference>
<dbReference type="InterPro" id="IPR027387">
    <property type="entry name" value="Cytb/b6-like_sf"/>
</dbReference>
<proteinExistence type="inferred from homology"/>
<dbReference type="PROSITE" id="PS51002">
    <property type="entry name" value="CYTB_NTER"/>
    <property type="match status" value="1"/>
</dbReference>
<keyword evidence="5 17" id="KW-0349">Heme</keyword>
<dbReference type="PIRSF" id="PIRSF038885">
    <property type="entry name" value="COB"/>
    <property type="match status" value="1"/>
</dbReference>
<feature type="binding site" evidence="16">
    <location>
        <position position="197"/>
    </location>
    <ligand>
        <name>a ubiquinone</name>
        <dbReference type="ChEBI" id="CHEBI:16389"/>
    </ligand>
</feature>
<feature type="binding site" description="axial binding residue" evidence="17">
    <location>
        <position position="78"/>
    </location>
    <ligand>
        <name>heme b</name>
        <dbReference type="ChEBI" id="CHEBI:60344"/>
        <label>b562</label>
    </ligand>
    <ligandPart>
        <name>Fe</name>
        <dbReference type="ChEBI" id="CHEBI:18248"/>
    </ligandPart>
</feature>
<dbReference type="InterPro" id="IPR048259">
    <property type="entry name" value="Cytochrome_b_N_euk/bac"/>
</dbReference>
<evidence type="ECO:0000256" key="9">
    <source>
        <dbReference type="ARBA" id="ARBA00022792"/>
    </source>
</evidence>
<dbReference type="PROSITE" id="PS51003">
    <property type="entry name" value="CYTB_CTER"/>
    <property type="match status" value="1"/>
</dbReference>
<evidence type="ECO:0000313" key="21">
    <source>
        <dbReference type="EMBL" id="ABK92222.1"/>
    </source>
</evidence>
<dbReference type="InterPro" id="IPR005797">
    <property type="entry name" value="Cyt_b/b6_N"/>
</dbReference>
<dbReference type="Pfam" id="PF00033">
    <property type="entry name" value="Cytochrome_B"/>
    <property type="match status" value="1"/>
</dbReference>
<dbReference type="GO" id="GO:0045275">
    <property type="term" value="C:respiratory chain complex III"/>
    <property type="evidence" value="ECO:0007669"/>
    <property type="project" value="InterPro"/>
</dbReference>
<dbReference type="InterPro" id="IPR048260">
    <property type="entry name" value="Cytochrome_b_C_euk/bac"/>
</dbReference>
<reference evidence="21" key="1">
    <citation type="journal article" date="2011" name="Mar. Genomics">
        <title>Crawling through time: Transition of snails to slugs dating back to the Paleozoic, based on mitochondrial phylogenomics.</title>
        <authorList>
            <person name="Medina M."/>
            <person name="Lal S."/>
            <person name="Valles Y."/>
            <person name="Takaoka T.L."/>
            <person name="Dayrat B.A."/>
            <person name="Boore J.L."/>
            <person name="Gosliner T."/>
        </authorList>
    </citation>
    <scope>NUCLEOTIDE SEQUENCE</scope>
</reference>
<dbReference type="GO" id="GO:0016491">
    <property type="term" value="F:oxidoreductase activity"/>
    <property type="evidence" value="ECO:0007669"/>
    <property type="project" value="UniProtKB-UniRule"/>
</dbReference>
<dbReference type="GO" id="GO:0005743">
    <property type="term" value="C:mitochondrial inner membrane"/>
    <property type="evidence" value="ECO:0007669"/>
    <property type="project" value="UniProtKB-SubCell"/>
</dbReference>
<comment type="subcellular location">
    <subcellularLocation>
        <location evidence="2">Mitochondrion inner membrane</location>
        <topology evidence="2">Multi-pass membrane protein</topology>
    </subcellularLocation>
</comment>
<dbReference type="CDD" id="cd00290">
    <property type="entry name" value="cytochrome_b_C"/>
    <property type="match status" value="1"/>
</dbReference>
<dbReference type="InterPro" id="IPR005798">
    <property type="entry name" value="Cyt_b/b6_C"/>
</dbReference>
<evidence type="ECO:0000259" key="20">
    <source>
        <dbReference type="PROSITE" id="PS51003"/>
    </source>
</evidence>
<evidence type="ECO:0000256" key="3">
    <source>
        <dbReference type="ARBA" id="ARBA00013531"/>
    </source>
</evidence>
<dbReference type="PANTHER" id="PTHR19271">
    <property type="entry name" value="CYTOCHROME B"/>
    <property type="match status" value="1"/>
</dbReference>
<sequence>MQKMRQTNPAELALGLPSPSSLAIWWNGGSILGLLLVLQILTGLFLSMHYTADMINSFSSVIHIIRDAPMGWLFRNFHANGASLFFVFLYLHIGRGLYYQSYINHPHTWMVGVSIFLVSMGTAFLGYVLPWGQMSFWGATVITNLVSAVPYWGPSMVEWIWGGFSVSQPTLNRFYSLHFIMPFLIAGLSLLHLVFLHEKGSSNPLGNLNHLAKIPFHPYFTWKDSVGFVLVFIVLSLLCFFYPTLLGDPENYNHASSMVTPVHIQPEWYFLFAYAILRSIPSKLGGVVALLMSIVILYFLPLAGTKKTMASSFIPFYQVTFWGLVVTFVVLTWLGACPIEEPYATLAVPISIMYFMFYVVLIGFPSVWSYLLTSEYKELSEMST</sequence>
<feature type="transmembrane region" description="Helical" evidence="18">
    <location>
        <begin position="174"/>
        <end position="196"/>
    </location>
</feature>
<comment type="function">
    <text evidence="1 18">Component of the ubiquinol-cytochrome c reductase complex (complex III or cytochrome b-c1 complex) that is part of the mitochondrial respiratory chain. The b-c1 complex mediates electron transfer from ubiquinol to cytochrome c. Contributes to the generation of a proton gradient across the mitochondrial membrane that is then used for ATP synthesis.</text>
</comment>
<keyword evidence="6 18" id="KW-0679">Respiratory chain</keyword>
<accession>E6Y136</accession>
<keyword evidence="12 17" id="KW-0408">Iron</keyword>
<keyword evidence="14 18" id="KW-0496">Mitochondrion</keyword>
<feature type="domain" description="Cytochrome b/b6 C-terminal region profile" evidence="20">
    <location>
        <begin position="206"/>
        <end position="376"/>
    </location>
</feature>
<evidence type="ECO:0000259" key="19">
    <source>
        <dbReference type="PROSITE" id="PS51002"/>
    </source>
</evidence>
<gene>
    <name evidence="21" type="primary">CYTB</name>
</gene>
<evidence type="ECO:0000256" key="4">
    <source>
        <dbReference type="ARBA" id="ARBA00022448"/>
    </source>
</evidence>
<evidence type="ECO:0000256" key="5">
    <source>
        <dbReference type="ARBA" id="ARBA00022617"/>
    </source>
</evidence>
<protein>
    <recommendedName>
        <fullName evidence="3 18">Cytochrome b</fullName>
    </recommendedName>
</protein>
<feature type="transmembrane region" description="Helical" evidence="18">
    <location>
        <begin position="108"/>
        <end position="129"/>
    </location>
</feature>
<keyword evidence="11 18" id="KW-1133">Transmembrane helix</keyword>
<dbReference type="AlphaFoldDB" id="E6Y136"/>
<feature type="transmembrane region" description="Helical" evidence="18">
    <location>
        <begin position="316"/>
        <end position="334"/>
    </location>
</feature>
<dbReference type="PANTHER" id="PTHR19271:SF16">
    <property type="entry name" value="CYTOCHROME B"/>
    <property type="match status" value="1"/>
</dbReference>
<feature type="transmembrane region" description="Helical" evidence="18">
    <location>
        <begin position="24"/>
        <end position="51"/>
    </location>
</feature>
<evidence type="ECO:0000256" key="10">
    <source>
        <dbReference type="ARBA" id="ARBA00022982"/>
    </source>
</evidence>
<dbReference type="RefSeq" id="YP_004222142.1">
    <property type="nucleotide sequence ID" value="NC_015091.1"/>
</dbReference>
<evidence type="ECO:0000256" key="12">
    <source>
        <dbReference type="ARBA" id="ARBA00023004"/>
    </source>
</evidence>
<evidence type="ECO:0000256" key="2">
    <source>
        <dbReference type="ARBA" id="ARBA00004448"/>
    </source>
</evidence>
<keyword evidence="10 18" id="KW-0249">Electron transport</keyword>
<dbReference type="InterPro" id="IPR016174">
    <property type="entry name" value="Di-haem_cyt_TM"/>
</dbReference>